<dbReference type="AlphaFoldDB" id="A0A4Y9Z4R1"/>
<keyword evidence="2" id="KW-0808">Transferase</keyword>
<dbReference type="PROSITE" id="PS00439">
    <property type="entry name" value="ACYLTRANSF_C_1"/>
    <property type="match status" value="1"/>
</dbReference>
<name>A0A4Y9Z4R1_9APHY</name>
<dbReference type="InterPro" id="IPR039551">
    <property type="entry name" value="Cho/carn_acyl_trans"/>
</dbReference>
<feature type="domain" description="Choline/carnitine acyltransferase" evidence="5">
    <location>
        <begin position="75"/>
        <end position="438"/>
    </location>
</feature>
<evidence type="ECO:0000256" key="1">
    <source>
        <dbReference type="ARBA" id="ARBA00005232"/>
    </source>
</evidence>
<dbReference type="PANTHER" id="PTHR22589">
    <property type="entry name" value="CARNITINE O-ACYLTRANSFERASE"/>
    <property type="match status" value="1"/>
</dbReference>
<comment type="caution">
    <text evidence="6">The sequence shown here is derived from an EMBL/GenBank/DDBJ whole genome shotgun (WGS) entry which is preliminary data.</text>
</comment>
<dbReference type="InterPro" id="IPR000542">
    <property type="entry name" value="Carn_acyl_trans"/>
</dbReference>
<dbReference type="STRING" id="34475.A0A4Y9Z4R1"/>
<dbReference type="PANTHER" id="PTHR22589:SF103">
    <property type="entry name" value="CARNITINE O-ACETYL-TRANSFERASE, ISOFORM A-RELATED"/>
    <property type="match status" value="1"/>
</dbReference>
<feature type="domain" description="Choline/carnitine acyltransferase" evidence="5">
    <location>
        <begin position="500"/>
        <end position="616"/>
    </location>
</feature>
<dbReference type="InterPro" id="IPR023213">
    <property type="entry name" value="CAT-like_dom_sf"/>
</dbReference>
<dbReference type="GO" id="GO:0016746">
    <property type="term" value="F:acyltransferase activity"/>
    <property type="evidence" value="ECO:0007669"/>
    <property type="project" value="UniProtKB-KW"/>
</dbReference>
<dbReference type="Gene3D" id="3.30.559.10">
    <property type="entry name" value="Chloramphenicol acetyltransferase-like domain"/>
    <property type="match status" value="2"/>
</dbReference>
<gene>
    <name evidence="6" type="ORF">EVJ58_g775</name>
</gene>
<feature type="active site" description="Proton acceptor" evidence="4">
    <location>
        <position position="380"/>
    </location>
</feature>
<dbReference type="Proteomes" id="UP000298390">
    <property type="component" value="Unassembled WGS sequence"/>
</dbReference>
<dbReference type="EMBL" id="SEKV01000022">
    <property type="protein sequence ID" value="TFY68833.1"/>
    <property type="molecule type" value="Genomic_DNA"/>
</dbReference>
<sequence length="639" mass="70743">MSARIRYADLTTAARALTIPTHSRIIPAQRVPASVRIGRRMSTANARQRPSNWKALAPPPLPGTTFAAQAKLPRLPVPPLKDTLDTLKETLRPLAWNDAEYASVVRKVDEFAKGPAQELQRRLTDRQAKSEHWLEEWWDDGAYLTYRDSVCINVSYYYGFDAHPAHLPQTALHRAASIVRAGMLFRQQYKTGALPPEATKEGPICVDTYRWMFDCCRVPGQPADWSVTYSREGDCGDSGHVVVLRRGRVWKLNPWKDGRLLSVDELQSQLRHIYENTREEYPAIGILTASNRDVWTKDYDTLAADAHNEDILRSIHSAAFVLCLDAEHAPDMVAHSRLLWHGALPSTPEPSQMGLRNRWMDKPCQFVVTDDGAAGFIGEHSVMDGTPTVYLCDTVLDTIAAPDFASSPPASPGSASLPTALDWHVSAQTTAAIQEAARGGARTRVEPGAEHRAHSMLVQLAYARHLRARGERREGGTYEGGIVAALLQGPDGGDPRPAGVEERGRLFKRAVETHVARAKRAGNGLGIDRHLLGLRKTLKEGEPMPEVFSDPVVQRSSTWVLSTSAVFSKHFGPYGWGEVVPNGFGVPYMTGFDDYLQYTITSRTDMPNAEFCAEIERAAKDMYDLHVALAGSSHLKARM</sequence>
<evidence type="ECO:0000259" key="5">
    <source>
        <dbReference type="Pfam" id="PF00755"/>
    </source>
</evidence>
<dbReference type="SUPFAM" id="SSF52777">
    <property type="entry name" value="CoA-dependent acyltransferases"/>
    <property type="match status" value="2"/>
</dbReference>
<evidence type="ECO:0000256" key="2">
    <source>
        <dbReference type="ARBA" id="ARBA00022679"/>
    </source>
</evidence>
<organism evidence="6 7">
    <name type="scientific">Rhodofomes roseus</name>
    <dbReference type="NCBI Taxonomy" id="34475"/>
    <lineage>
        <taxon>Eukaryota</taxon>
        <taxon>Fungi</taxon>
        <taxon>Dikarya</taxon>
        <taxon>Basidiomycota</taxon>
        <taxon>Agaricomycotina</taxon>
        <taxon>Agaricomycetes</taxon>
        <taxon>Polyporales</taxon>
        <taxon>Rhodofomes</taxon>
    </lineage>
</organism>
<keyword evidence="3" id="KW-0012">Acyltransferase</keyword>
<dbReference type="InterPro" id="IPR042231">
    <property type="entry name" value="Cho/carn_acyl_trans_2"/>
</dbReference>
<accession>A0A4Y9Z4R1</accession>
<evidence type="ECO:0000256" key="4">
    <source>
        <dbReference type="PIRSR" id="PIRSR600542-1"/>
    </source>
</evidence>
<protein>
    <recommendedName>
        <fullName evidence="5">Choline/carnitine acyltransferase domain-containing protein</fullName>
    </recommendedName>
</protein>
<evidence type="ECO:0000313" key="6">
    <source>
        <dbReference type="EMBL" id="TFY68833.1"/>
    </source>
</evidence>
<evidence type="ECO:0000313" key="7">
    <source>
        <dbReference type="Proteomes" id="UP000298390"/>
    </source>
</evidence>
<dbReference type="Pfam" id="PF00755">
    <property type="entry name" value="Carn_acyltransf"/>
    <property type="match status" value="2"/>
</dbReference>
<dbReference type="Gene3D" id="3.30.559.70">
    <property type="entry name" value="Choline/Carnitine o-acyltransferase, domain 2"/>
    <property type="match status" value="1"/>
</dbReference>
<evidence type="ECO:0000256" key="3">
    <source>
        <dbReference type="ARBA" id="ARBA00023315"/>
    </source>
</evidence>
<reference evidence="6 7" key="1">
    <citation type="submission" date="2019-01" db="EMBL/GenBank/DDBJ databases">
        <title>Genome sequencing of the rare red list fungi Fomitopsis rosea.</title>
        <authorList>
            <person name="Buettner E."/>
            <person name="Kellner H."/>
        </authorList>
    </citation>
    <scope>NUCLEOTIDE SEQUENCE [LARGE SCALE GENOMIC DNA]</scope>
    <source>
        <strain evidence="6 7">DSM 105464</strain>
    </source>
</reference>
<proteinExistence type="inferred from homology"/>
<comment type="similarity">
    <text evidence="1">Belongs to the carnitine/choline acetyltransferase family.</text>
</comment>